<reference evidence="7 8" key="1">
    <citation type="journal article" date="2010" name="Stand. Genomic Sci.">
        <title>Complete genome sequence of Arcobacter nitrofigilis type strain (CI).</title>
        <authorList>
            <person name="Pati A."/>
            <person name="Gronow S."/>
            <person name="Lapidus A."/>
            <person name="Copeland A."/>
            <person name="Glavina Del Rio T."/>
            <person name="Nolan M."/>
            <person name="Lucas S."/>
            <person name="Tice H."/>
            <person name="Cheng J.F."/>
            <person name="Han C."/>
            <person name="Chertkov O."/>
            <person name="Bruce D."/>
            <person name="Tapia R."/>
            <person name="Goodwin L."/>
            <person name="Pitluck S."/>
            <person name="Liolios K."/>
            <person name="Ivanova N."/>
            <person name="Mavromatis K."/>
            <person name="Chen A."/>
            <person name="Palaniappan K."/>
            <person name="Land M."/>
            <person name="Hauser L."/>
            <person name="Chang Y.J."/>
            <person name="Jeffries C.D."/>
            <person name="Detter J.C."/>
            <person name="Rohde M."/>
            <person name="Goker M."/>
            <person name="Bristow J."/>
            <person name="Eisen J.A."/>
            <person name="Markowitz V."/>
            <person name="Hugenholtz P."/>
            <person name="Klenk H.P."/>
            <person name="Kyrpides N.C."/>
        </authorList>
    </citation>
    <scope>NUCLEOTIDE SEQUENCE [LARGE SCALE GENOMIC DNA]</scope>
    <source>
        <strain evidence="8">ATCC 33309 / DSM 7299 / CCUG 15893 / LMG 7604 / NCTC 12251 / CI</strain>
    </source>
</reference>
<keyword evidence="1" id="KW-1003">Cell membrane</keyword>
<dbReference type="KEGG" id="ant:Arnit_0773"/>
<sequence>MFSNFSFEYPWVLALIFVFIFCDMYCKAKNSSYYFVHLKIFKQLTYNTNIIVYICKYLTIILTLVALASPVKILNNQLLKKDGINIILDLDTSGSMRERGFNPNDLQQNRWNVVNNVVQDFIEKRVNDNIGLVVFGTSVLTASPLSFDKNSQKEIIKYIDIGIVGEQTAMFDSLATSINILKNSKAKSNIIILLTDGEDNASKIPPQIILKLAKKYKIKIYTIGIGESNRQMLSTISQETGAKSFLANSKDDLVEVYNTINKLEKSDIDKNTLILKDYLFFYPLFIGIIFLIFYIYLKNRD</sequence>
<dbReference type="PROSITE" id="PS50234">
    <property type="entry name" value="VWFA"/>
    <property type="match status" value="1"/>
</dbReference>
<organism evidence="7 8">
    <name type="scientific">Arcobacter nitrofigilis (strain ATCC 33309 / DSM 7299 / CCUG 15893 / LMG 7604 / NCTC 12251 / CI)</name>
    <name type="common">Campylobacter nitrofigilis</name>
    <dbReference type="NCBI Taxonomy" id="572480"/>
    <lineage>
        <taxon>Bacteria</taxon>
        <taxon>Pseudomonadati</taxon>
        <taxon>Campylobacterota</taxon>
        <taxon>Epsilonproteobacteria</taxon>
        <taxon>Campylobacterales</taxon>
        <taxon>Arcobacteraceae</taxon>
        <taxon>Arcobacter</taxon>
    </lineage>
</organism>
<dbReference type="EMBL" id="CP001999">
    <property type="protein sequence ID" value="ADG92437.1"/>
    <property type="molecule type" value="Genomic_DNA"/>
</dbReference>
<evidence type="ECO:0000256" key="3">
    <source>
        <dbReference type="ARBA" id="ARBA00022989"/>
    </source>
</evidence>
<dbReference type="Pfam" id="PF00092">
    <property type="entry name" value="VWA"/>
    <property type="match status" value="1"/>
</dbReference>
<evidence type="ECO:0000259" key="6">
    <source>
        <dbReference type="PROSITE" id="PS50234"/>
    </source>
</evidence>
<dbReference type="InterPro" id="IPR050768">
    <property type="entry name" value="UPF0353/GerABKA_families"/>
</dbReference>
<evidence type="ECO:0000256" key="2">
    <source>
        <dbReference type="ARBA" id="ARBA00022692"/>
    </source>
</evidence>
<dbReference type="Gene3D" id="3.40.50.410">
    <property type="entry name" value="von Willebrand factor, type A domain"/>
    <property type="match status" value="1"/>
</dbReference>
<evidence type="ECO:0000313" key="7">
    <source>
        <dbReference type="EMBL" id="ADG92437.1"/>
    </source>
</evidence>
<evidence type="ECO:0000256" key="4">
    <source>
        <dbReference type="ARBA" id="ARBA00023136"/>
    </source>
</evidence>
<dbReference type="HOGENOM" id="CLU_024570_0_2_7"/>
<dbReference type="OrthoDB" id="6206554at2"/>
<proteinExistence type="predicted"/>
<dbReference type="STRING" id="572480.Arnit_0773"/>
<dbReference type="SUPFAM" id="SSF53300">
    <property type="entry name" value="vWA-like"/>
    <property type="match status" value="1"/>
</dbReference>
<feature type="transmembrane region" description="Helical" evidence="5">
    <location>
        <begin position="46"/>
        <end position="68"/>
    </location>
</feature>
<keyword evidence="4 5" id="KW-0472">Membrane</keyword>
<evidence type="ECO:0000256" key="1">
    <source>
        <dbReference type="ARBA" id="ARBA00022475"/>
    </source>
</evidence>
<dbReference type="PANTHER" id="PTHR22550">
    <property type="entry name" value="SPORE GERMINATION PROTEIN"/>
    <property type="match status" value="1"/>
</dbReference>
<dbReference type="SMART" id="SM00327">
    <property type="entry name" value="VWA"/>
    <property type="match status" value="1"/>
</dbReference>
<protein>
    <submittedName>
        <fullName evidence="7">von Willebrand factor type A</fullName>
    </submittedName>
</protein>
<dbReference type="RefSeq" id="WP_013134582.1">
    <property type="nucleotide sequence ID" value="NC_014166.1"/>
</dbReference>
<dbReference type="AlphaFoldDB" id="D5V2K5"/>
<dbReference type="PANTHER" id="PTHR22550:SF5">
    <property type="entry name" value="LEUCINE ZIPPER PROTEIN 4"/>
    <property type="match status" value="1"/>
</dbReference>
<keyword evidence="8" id="KW-1185">Reference proteome</keyword>
<feature type="transmembrane region" description="Helical" evidence="5">
    <location>
        <begin position="278"/>
        <end position="297"/>
    </location>
</feature>
<feature type="domain" description="VWFA" evidence="6">
    <location>
        <begin position="85"/>
        <end position="260"/>
    </location>
</feature>
<dbReference type="eggNOG" id="COG2304">
    <property type="taxonomic scope" value="Bacteria"/>
</dbReference>
<dbReference type="InterPro" id="IPR036465">
    <property type="entry name" value="vWFA_dom_sf"/>
</dbReference>
<name>D5V2K5_ARCNC</name>
<gene>
    <name evidence="7" type="ordered locus">Arnit_0773</name>
</gene>
<keyword evidence="2 5" id="KW-0812">Transmembrane</keyword>
<feature type="transmembrane region" description="Helical" evidence="5">
    <location>
        <begin position="6"/>
        <end position="26"/>
    </location>
</feature>
<dbReference type="InterPro" id="IPR002035">
    <property type="entry name" value="VWF_A"/>
</dbReference>
<accession>D5V2K5</accession>
<dbReference type="Proteomes" id="UP000000939">
    <property type="component" value="Chromosome"/>
</dbReference>
<evidence type="ECO:0000256" key="5">
    <source>
        <dbReference type="SAM" id="Phobius"/>
    </source>
</evidence>
<evidence type="ECO:0000313" key="8">
    <source>
        <dbReference type="Proteomes" id="UP000000939"/>
    </source>
</evidence>
<keyword evidence="3 5" id="KW-1133">Transmembrane helix</keyword>